<dbReference type="PANTHER" id="PTHR42678">
    <property type="entry name" value="AMIDASE"/>
    <property type="match status" value="1"/>
</dbReference>
<dbReference type="Gene3D" id="3.90.1300.10">
    <property type="entry name" value="Amidase signature (AS) domain"/>
    <property type="match status" value="1"/>
</dbReference>
<dbReference type="PANTHER" id="PTHR42678:SF11">
    <property type="entry name" value="AMIDASE FAMILY PROTEIN"/>
    <property type="match status" value="1"/>
</dbReference>
<protein>
    <recommendedName>
        <fullName evidence="1">Amidase domain-containing protein</fullName>
    </recommendedName>
</protein>
<dbReference type="EMBL" id="CABFNS010000722">
    <property type="protein sequence ID" value="VUC24628.1"/>
    <property type="molecule type" value="Genomic_DNA"/>
</dbReference>
<dbReference type="InterPro" id="IPR023631">
    <property type="entry name" value="Amidase_dom"/>
</dbReference>
<dbReference type="Pfam" id="PF01425">
    <property type="entry name" value="Amidase"/>
    <property type="match status" value="1"/>
</dbReference>
<dbReference type="InterPro" id="IPR036928">
    <property type="entry name" value="AS_sf"/>
</dbReference>
<keyword evidence="3" id="KW-1185">Reference proteome</keyword>
<name>A0ABY6U3B2_BIOOC</name>
<dbReference type="SUPFAM" id="SSF75304">
    <property type="entry name" value="Amidase signature (AS) enzymes"/>
    <property type="match status" value="1"/>
</dbReference>
<reference evidence="2 3" key="1">
    <citation type="submission" date="2019-06" db="EMBL/GenBank/DDBJ databases">
        <authorList>
            <person name="Broberg M."/>
        </authorList>
    </citation>
    <scope>NUCLEOTIDE SEQUENCE [LARGE SCALE GENOMIC DNA]</scope>
</reference>
<feature type="domain" description="Amidase" evidence="1">
    <location>
        <begin position="27"/>
        <end position="329"/>
    </location>
</feature>
<gene>
    <name evidence="2" type="ORF">CLO192961_LOCUS147935</name>
</gene>
<proteinExistence type="predicted"/>
<evidence type="ECO:0000313" key="2">
    <source>
        <dbReference type="EMBL" id="VUC24628.1"/>
    </source>
</evidence>
<sequence>MATLNLVEAEINSLQDALSSGSLSSVELVALYLRRISKYDCRNTALNSIPLLNPYVFEEAAASDDRRASGKAQRLEGIPFTVKDSFKVKGMTVSCGSPAFKNLISNEDAFTVSSIRAAGGVLIGKTNMPSMAYGGMQRGIYGRAESPYNPDFLAAAFASGSSNGSGVSTAASFAAFGMGEETVSSGRSPASNNALVAYTPSRGWISIRGNWPLYPTCDVVVPHTRTMSDMLTLLEVVTAKDPVTEGDYWRDQPYVPIPEPWGGRSSADVFQNISKSVSLQGLRIAVPEMYVGGKSPKGATPVITGDGVIKVWKEARKKLESLGAEVILVPDFPAVTAYENPELLQGVAGLPENWQWTEKGPLIAHGWDLFLSSNGDPNIPNLASVDENNIYPDSLRTPAELENLPTQNVIHWGKLAGYMKEGTGSMFDIKNLDVASIALESMRKDLSDGYLERYGCDCFAFPAAGDVGFADADVDSAHAAHAWSNGVFYSTGNRALRHLGIPSVTVPMGITPDKNMPIGLTFAGRGFDDENLLKWANAFETQTKLRSPPPHTPALPSDHIQLSAKDLSTKSRPQLLITRCTSTRATATGPSRVEFEGTIRVGSIGSDQPPVIQVTVDGQDVPDEQIIIERTSNESSEDQGLYVFRGWEETPGPLEKNEKDAAREQVCGDQIMVVFLARSSTGGLPAGSLKLI</sequence>
<organism evidence="2 3">
    <name type="scientific">Bionectria ochroleuca</name>
    <name type="common">Gliocladium roseum</name>
    <dbReference type="NCBI Taxonomy" id="29856"/>
    <lineage>
        <taxon>Eukaryota</taxon>
        <taxon>Fungi</taxon>
        <taxon>Dikarya</taxon>
        <taxon>Ascomycota</taxon>
        <taxon>Pezizomycotina</taxon>
        <taxon>Sordariomycetes</taxon>
        <taxon>Hypocreomycetidae</taxon>
        <taxon>Hypocreales</taxon>
        <taxon>Bionectriaceae</taxon>
        <taxon>Clonostachys</taxon>
    </lineage>
</organism>
<dbReference type="NCBIfam" id="NF005127">
    <property type="entry name" value="PRK06565.1"/>
    <property type="match status" value="1"/>
</dbReference>
<evidence type="ECO:0000259" key="1">
    <source>
        <dbReference type="Pfam" id="PF01425"/>
    </source>
</evidence>
<evidence type="ECO:0000313" key="3">
    <source>
        <dbReference type="Proteomes" id="UP000766486"/>
    </source>
</evidence>
<accession>A0ABY6U3B2</accession>
<dbReference type="Proteomes" id="UP000766486">
    <property type="component" value="Unassembled WGS sequence"/>
</dbReference>
<comment type="caution">
    <text evidence="2">The sequence shown here is derived from an EMBL/GenBank/DDBJ whole genome shotgun (WGS) entry which is preliminary data.</text>
</comment>